<name>A0ACB0KB90_TRIPR</name>
<keyword evidence="2" id="KW-1185">Reference proteome</keyword>
<accession>A0ACB0KB90</accession>
<dbReference type="Proteomes" id="UP001177021">
    <property type="component" value="Unassembled WGS sequence"/>
</dbReference>
<evidence type="ECO:0000313" key="1">
    <source>
        <dbReference type="EMBL" id="CAJ2653559.1"/>
    </source>
</evidence>
<evidence type="ECO:0000313" key="2">
    <source>
        <dbReference type="Proteomes" id="UP001177021"/>
    </source>
</evidence>
<proteinExistence type="predicted"/>
<comment type="caution">
    <text evidence="1">The sequence shown here is derived from an EMBL/GenBank/DDBJ whole genome shotgun (WGS) entry which is preliminary data.</text>
</comment>
<protein>
    <submittedName>
        <fullName evidence="1">Uncharacterized protein</fullName>
    </submittedName>
</protein>
<reference evidence="1" key="1">
    <citation type="submission" date="2023-10" db="EMBL/GenBank/DDBJ databases">
        <authorList>
            <person name="Rodriguez Cubillos JULIANA M."/>
            <person name="De Vega J."/>
        </authorList>
    </citation>
    <scope>NUCLEOTIDE SEQUENCE</scope>
</reference>
<sequence>MQSFFLLLLLSSSFIHGYAQFQSKNQGFISMLITQNGLNFVKDLLVKKAISSIVSLQLPNIEKGTKIPFLGNVYMVLSNITIYEIDVDSSNVKPGEDGILILASGVSCNLSMNWYYSYSTWIGPVKISDKGSAQVQVEGMEVELKLGLENQEGSLDLKLKDCSSSVKDISIKLDGGASWLYQGIIDAFEENIGSAVENAITKKLGEGISRLDSYLKSLPKEVPVDDQSSLNVTFVNDVLLSESSVGFETNGLFIGRNDSLPIPNLGYKNLKLPIICTNLSKMLAITLDEAVFNSASSLYYDAKFMHWIVDQIPDQSLLNTAGWRFIIPQLYKKYPNHEMNLNISLSSPPVVKISNQKAGAVVYADLTIDVLEEDEVIPVACISLMIQASGLVKINGNNLVGTIRLDSFGMSLKWSNVGNLRMYLIQPVMWTIIETVFLPYANAHLSKGLPLPIIHGFTLQDAEIILSTSRVAVCSDVAFAESESDRHILQSYNSLSR</sequence>
<dbReference type="EMBL" id="CASHSV030000206">
    <property type="protein sequence ID" value="CAJ2653559.1"/>
    <property type="molecule type" value="Genomic_DNA"/>
</dbReference>
<gene>
    <name evidence="1" type="ORF">MILVUS5_LOCUS20876</name>
</gene>
<organism evidence="1 2">
    <name type="scientific">Trifolium pratense</name>
    <name type="common">Red clover</name>
    <dbReference type="NCBI Taxonomy" id="57577"/>
    <lineage>
        <taxon>Eukaryota</taxon>
        <taxon>Viridiplantae</taxon>
        <taxon>Streptophyta</taxon>
        <taxon>Embryophyta</taxon>
        <taxon>Tracheophyta</taxon>
        <taxon>Spermatophyta</taxon>
        <taxon>Magnoliopsida</taxon>
        <taxon>eudicotyledons</taxon>
        <taxon>Gunneridae</taxon>
        <taxon>Pentapetalae</taxon>
        <taxon>rosids</taxon>
        <taxon>fabids</taxon>
        <taxon>Fabales</taxon>
        <taxon>Fabaceae</taxon>
        <taxon>Papilionoideae</taxon>
        <taxon>50 kb inversion clade</taxon>
        <taxon>NPAAA clade</taxon>
        <taxon>Hologalegina</taxon>
        <taxon>IRL clade</taxon>
        <taxon>Trifolieae</taxon>
        <taxon>Trifolium</taxon>
    </lineage>
</organism>